<gene>
    <name evidence="1" type="ORF">NPIL_502631</name>
</gene>
<evidence type="ECO:0000313" key="1">
    <source>
        <dbReference type="EMBL" id="GFS29083.1"/>
    </source>
</evidence>
<evidence type="ECO:0000313" key="2">
    <source>
        <dbReference type="Proteomes" id="UP000887013"/>
    </source>
</evidence>
<sequence length="98" mass="11297">MLFRSFKAIFNDHICVTNLSKLPRNANIIREFTTKHLTNATPFDPYPPDMASCDLFLFPTFETDSSWSPLRAQDAVKENSILTLKGFHKNELKHVLKN</sequence>
<dbReference type="AlphaFoldDB" id="A0A8X6I3B3"/>
<reference evidence="1" key="1">
    <citation type="submission" date="2020-08" db="EMBL/GenBank/DDBJ databases">
        <title>Multicomponent nature underlies the extraordinary mechanical properties of spider dragline silk.</title>
        <authorList>
            <person name="Kono N."/>
            <person name="Nakamura H."/>
            <person name="Mori M."/>
            <person name="Yoshida Y."/>
            <person name="Ohtoshi R."/>
            <person name="Malay A.D."/>
            <person name="Moran D.A.P."/>
            <person name="Tomita M."/>
            <person name="Numata K."/>
            <person name="Arakawa K."/>
        </authorList>
    </citation>
    <scope>NUCLEOTIDE SEQUENCE</scope>
</reference>
<keyword evidence="2" id="KW-1185">Reference proteome</keyword>
<dbReference type="Proteomes" id="UP000887013">
    <property type="component" value="Unassembled WGS sequence"/>
</dbReference>
<organism evidence="1 2">
    <name type="scientific">Nephila pilipes</name>
    <name type="common">Giant wood spider</name>
    <name type="synonym">Nephila maculata</name>
    <dbReference type="NCBI Taxonomy" id="299642"/>
    <lineage>
        <taxon>Eukaryota</taxon>
        <taxon>Metazoa</taxon>
        <taxon>Ecdysozoa</taxon>
        <taxon>Arthropoda</taxon>
        <taxon>Chelicerata</taxon>
        <taxon>Arachnida</taxon>
        <taxon>Araneae</taxon>
        <taxon>Araneomorphae</taxon>
        <taxon>Entelegynae</taxon>
        <taxon>Araneoidea</taxon>
        <taxon>Nephilidae</taxon>
        <taxon>Nephila</taxon>
    </lineage>
</organism>
<dbReference type="EMBL" id="BMAW01087326">
    <property type="protein sequence ID" value="GFS29083.1"/>
    <property type="molecule type" value="Genomic_DNA"/>
</dbReference>
<proteinExistence type="predicted"/>
<protein>
    <submittedName>
        <fullName evidence="1">Uncharacterized protein</fullName>
    </submittedName>
</protein>
<name>A0A8X6I3B3_NEPPI</name>
<accession>A0A8X6I3B3</accession>
<comment type="caution">
    <text evidence="1">The sequence shown here is derived from an EMBL/GenBank/DDBJ whole genome shotgun (WGS) entry which is preliminary data.</text>
</comment>